<sequence length="387" mass="43859">MKAKYKTIAFMIILIAVPAVILVNAYSIRSGFLGLILFGQDFKSVRLQAVNMIAPPDNHISGYDGQFYAQIALDPLLMSNDTLKSVDYAPARARRIGLPFLAFILGVGKPAWILQVYALLNFVFWFLLLAMIYRCVGLRTSKDFLLAISVLWSTGTLTSLTRSLTDLPAAVLITGAVLFYGHRNFPMSFLGFAALCRETSVLSFPALIWPDKKQNIRFKQLATSCLILIGPLAAWLLYVYFRTDRPELVRAVDNLAFPLAGIIQKLMIVSGGLWDSVMRFNGSGFLMLLNELICPVSLLVQSAYFMVKRRWELPVWRAGIGFSVFIYFLGSHAWGQYPAYSRIFLPLTIFFNLLVRQHEYGRAYIYWYVLGNIGLFGLWIKMFLWNS</sequence>
<feature type="transmembrane region" description="Helical" evidence="1">
    <location>
        <begin position="339"/>
        <end position="355"/>
    </location>
</feature>
<dbReference type="AlphaFoldDB" id="A0A1G1L3A0"/>
<protein>
    <recommendedName>
        <fullName evidence="4">Glycosyltransferase RgtA/B/C/D-like domain-containing protein</fullName>
    </recommendedName>
</protein>
<evidence type="ECO:0000313" key="3">
    <source>
        <dbReference type="Proteomes" id="UP000178187"/>
    </source>
</evidence>
<evidence type="ECO:0000313" key="2">
    <source>
        <dbReference type="EMBL" id="OGW99616.1"/>
    </source>
</evidence>
<keyword evidence="1" id="KW-0472">Membrane</keyword>
<evidence type="ECO:0000256" key="1">
    <source>
        <dbReference type="SAM" id="Phobius"/>
    </source>
</evidence>
<name>A0A1G1L3A0_9BACT</name>
<dbReference type="Proteomes" id="UP000178187">
    <property type="component" value="Unassembled WGS sequence"/>
</dbReference>
<reference evidence="2 3" key="1">
    <citation type="journal article" date="2016" name="Nat. Commun.">
        <title>Thousands of microbial genomes shed light on interconnected biogeochemical processes in an aquifer system.</title>
        <authorList>
            <person name="Anantharaman K."/>
            <person name="Brown C.T."/>
            <person name="Hug L.A."/>
            <person name="Sharon I."/>
            <person name="Castelle C.J."/>
            <person name="Probst A.J."/>
            <person name="Thomas B.C."/>
            <person name="Singh A."/>
            <person name="Wilkins M.J."/>
            <person name="Karaoz U."/>
            <person name="Brodie E.L."/>
            <person name="Williams K.H."/>
            <person name="Hubbard S.S."/>
            <person name="Banfield J.F."/>
        </authorList>
    </citation>
    <scope>NUCLEOTIDE SEQUENCE [LARGE SCALE GENOMIC DNA]</scope>
</reference>
<feature type="transmembrane region" description="Helical" evidence="1">
    <location>
        <begin position="364"/>
        <end position="385"/>
    </location>
</feature>
<feature type="transmembrane region" description="Helical" evidence="1">
    <location>
        <begin position="314"/>
        <end position="333"/>
    </location>
</feature>
<feature type="transmembrane region" description="Helical" evidence="1">
    <location>
        <begin position="285"/>
        <end position="307"/>
    </location>
</feature>
<organism evidence="2 3">
    <name type="scientific">Candidatus Danuiimicrobium aquiferis</name>
    <dbReference type="NCBI Taxonomy" id="1801832"/>
    <lineage>
        <taxon>Bacteria</taxon>
        <taxon>Pseudomonadati</taxon>
        <taxon>Candidatus Omnitrophota</taxon>
        <taxon>Candidatus Danuiimicrobium</taxon>
    </lineage>
</organism>
<gene>
    <name evidence="2" type="ORF">A3G33_00600</name>
</gene>
<keyword evidence="1" id="KW-0812">Transmembrane</keyword>
<evidence type="ECO:0008006" key="4">
    <source>
        <dbReference type="Google" id="ProtNLM"/>
    </source>
</evidence>
<feature type="transmembrane region" description="Helical" evidence="1">
    <location>
        <begin position="112"/>
        <end position="132"/>
    </location>
</feature>
<dbReference type="EMBL" id="MHFR01000001">
    <property type="protein sequence ID" value="OGW99616.1"/>
    <property type="molecule type" value="Genomic_DNA"/>
</dbReference>
<accession>A0A1G1L3A0</accession>
<proteinExistence type="predicted"/>
<keyword evidence="1" id="KW-1133">Transmembrane helix</keyword>
<feature type="transmembrane region" description="Helical" evidence="1">
    <location>
        <begin position="185"/>
        <end position="209"/>
    </location>
</feature>
<comment type="caution">
    <text evidence="2">The sequence shown here is derived from an EMBL/GenBank/DDBJ whole genome shotgun (WGS) entry which is preliminary data.</text>
</comment>
<feature type="transmembrane region" description="Helical" evidence="1">
    <location>
        <begin position="7"/>
        <end position="28"/>
    </location>
</feature>
<feature type="transmembrane region" description="Helical" evidence="1">
    <location>
        <begin position="221"/>
        <end position="241"/>
    </location>
</feature>